<gene>
    <name evidence="1" type="ORF">ARMSODRAFT_793854</name>
</gene>
<dbReference type="Proteomes" id="UP000218334">
    <property type="component" value="Unassembled WGS sequence"/>
</dbReference>
<dbReference type="EMBL" id="KZ293423">
    <property type="protein sequence ID" value="PBK71895.1"/>
    <property type="molecule type" value="Genomic_DNA"/>
</dbReference>
<protein>
    <submittedName>
        <fullName evidence="1">Uncharacterized protein</fullName>
    </submittedName>
</protein>
<dbReference type="AlphaFoldDB" id="A0A2H3BLZ2"/>
<keyword evidence="2" id="KW-1185">Reference proteome</keyword>
<reference evidence="2" key="1">
    <citation type="journal article" date="2017" name="Nat. Ecol. Evol.">
        <title>Genome expansion and lineage-specific genetic innovations in the forest pathogenic fungi Armillaria.</title>
        <authorList>
            <person name="Sipos G."/>
            <person name="Prasanna A.N."/>
            <person name="Walter M.C."/>
            <person name="O'Connor E."/>
            <person name="Balint B."/>
            <person name="Krizsan K."/>
            <person name="Kiss B."/>
            <person name="Hess J."/>
            <person name="Varga T."/>
            <person name="Slot J."/>
            <person name="Riley R."/>
            <person name="Boka B."/>
            <person name="Rigling D."/>
            <person name="Barry K."/>
            <person name="Lee J."/>
            <person name="Mihaltcheva S."/>
            <person name="LaButti K."/>
            <person name="Lipzen A."/>
            <person name="Waldron R."/>
            <person name="Moloney N.M."/>
            <person name="Sperisen C."/>
            <person name="Kredics L."/>
            <person name="Vagvoelgyi C."/>
            <person name="Patrignani A."/>
            <person name="Fitzpatrick D."/>
            <person name="Nagy I."/>
            <person name="Doyle S."/>
            <person name="Anderson J.B."/>
            <person name="Grigoriev I.V."/>
            <person name="Gueldener U."/>
            <person name="Muensterkoetter M."/>
            <person name="Nagy L.G."/>
        </authorList>
    </citation>
    <scope>NUCLEOTIDE SEQUENCE [LARGE SCALE GENOMIC DNA]</scope>
    <source>
        <strain evidence="2">28-4</strain>
    </source>
</reference>
<organism evidence="1 2">
    <name type="scientific">Armillaria solidipes</name>
    <dbReference type="NCBI Taxonomy" id="1076256"/>
    <lineage>
        <taxon>Eukaryota</taxon>
        <taxon>Fungi</taxon>
        <taxon>Dikarya</taxon>
        <taxon>Basidiomycota</taxon>
        <taxon>Agaricomycotina</taxon>
        <taxon>Agaricomycetes</taxon>
        <taxon>Agaricomycetidae</taxon>
        <taxon>Agaricales</taxon>
        <taxon>Marasmiineae</taxon>
        <taxon>Physalacriaceae</taxon>
        <taxon>Armillaria</taxon>
    </lineage>
</organism>
<sequence length="163" mass="18317">MRRCRIPFAHDEDVDDGIRSQAYLVPSPALWCRSLPLGVSFLVIFAGWSADKWGRKTHHRWGYSSRIGLRRQHVGYSLPAVSYAVGIMNMTTPIYNSDIAPLRWLLARTSWTLFSIRCSPLSGGYIQLAPLRALRFIATLVLIEPPEDSRGLEDDSSMVALAV</sequence>
<evidence type="ECO:0000313" key="2">
    <source>
        <dbReference type="Proteomes" id="UP000218334"/>
    </source>
</evidence>
<accession>A0A2H3BLZ2</accession>
<proteinExistence type="predicted"/>
<evidence type="ECO:0000313" key="1">
    <source>
        <dbReference type="EMBL" id="PBK71895.1"/>
    </source>
</evidence>
<name>A0A2H3BLZ2_9AGAR</name>